<sequence length="83" mass="9034">MKSDISRCKTKFELFGRDIRAPAGIQTQQLGLNVDSLETAESSWGRTSVCQSRCIHGNQINTQQTVRLNLSPGPGDVSVSPES</sequence>
<reference evidence="1 2" key="1">
    <citation type="submission" date="2019-06" db="EMBL/GenBank/DDBJ databases">
        <title>Draft genomes of female and male turbot (Scophthalmus maximus).</title>
        <authorList>
            <person name="Xu H."/>
            <person name="Xu X.-W."/>
            <person name="Shao C."/>
            <person name="Chen S."/>
        </authorList>
    </citation>
    <scope>NUCLEOTIDE SEQUENCE [LARGE SCALE GENOMIC DNA]</scope>
    <source>
        <strain evidence="1">Ysfricsl-2016a</strain>
        <tissue evidence="1">Blood</tissue>
    </source>
</reference>
<organism evidence="1 2">
    <name type="scientific">Scophthalmus maximus</name>
    <name type="common">Turbot</name>
    <name type="synonym">Psetta maxima</name>
    <dbReference type="NCBI Taxonomy" id="52904"/>
    <lineage>
        <taxon>Eukaryota</taxon>
        <taxon>Metazoa</taxon>
        <taxon>Chordata</taxon>
        <taxon>Craniata</taxon>
        <taxon>Vertebrata</taxon>
        <taxon>Euteleostomi</taxon>
        <taxon>Actinopterygii</taxon>
        <taxon>Neopterygii</taxon>
        <taxon>Teleostei</taxon>
        <taxon>Neoteleostei</taxon>
        <taxon>Acanthomorphata</taxon>
        <taxon>Carangaria</taxon>
        <taxon>Pleuronectiformes</taxon>
        <taxon>Pleuronectoidei</taxon>
        <taxon>Scophthalmidae</taxon>
        <taxon>Scophthalmus</taxon>
    </lineage>
</organism>
<gene>
    <name evidence="1" type="ORF">F2P81_010239</name>
</gene>
<evidence type="ECO:0000313" key="1">
    <source>
        <dbReference type="EMBL" id="KAF0037365.1"/>
    </source>
</evidence>
<evidence type="ECO:0000313" key="2">
    <source>
        <dbReference type="Proteomes" id="UP000438429"/>
    </source>
</evidence>
<dbReference type="EMBL" id="VEVO01000009">
    <property type="protein sequence ID" value="KAF0037365.1"/>
    <property type="molecule type" value="Genomic_DNA"/>
</dbReference>
<name>A0A6A4SXA3_SCOMX</name>
<protein>
    <submittedName>
        <fullName evidence="1">Uncharacterized protein</fullName>
    </submittedName>
</protein>
<comment type="caution">
    <text evidence="1">The sequence shown here is derived from an EMBL/GenBank/DDBJ whole genome shotgun (WGS) entry which is preliminary data.</text>
</comment>
<dbReference type="AlphaFoldDB" id="A0A6A4SXA3"/>
<dbReference type="Proteomes" id="UP000438429">
    <property type="component" value="Unassembled WGS sequence"/>
</dbReference>
<accession>A0A6A4SXA3</accession>
<proteinExistence type="predicted"/>